<evidence type="ECO:0000259" key="2">
    <source>
        <dbReference type="Pfam" id="PF09851"/>
    </source>
</evidence>
<dbReference type="Proteomes" id="UP001055125">
    <property type="component" value="Unassembled WGS sequence"/>
</dbReference>
<evidence type="ECO:0000313" key="4">
    <source>
        <dbReference type="Proteomes" id="UP001055125"/>
    </source>
</evidence>
<feature type="region of interest" description="Disordered" evidence="1">
    <location>
        <begin position="178"/>
        <end position="211"/>
    </location>
</feature>
<dbReference type="RefSeq" id="WP_238244269.1">
    <property type="nucleotide sequence ID" value="NZ_BPQP01000033.1"/>
</dbReference>
<dbReference type="Pfam" id="PF09851">
    <property type="entry name" value="SHOCT"/>
    <property type="match status" value="1"/>
</dbReference>
<evidence type="ECO:0000313" key="3">
    <source>
        <dbReference type="EMBL" id="GJD95125.1"/>
    </source>
</evidence>
<gene>
    <name evidence="3" type="ORF">OCOJLMKI_2334</name>
</gene>
<sequence length="246" mass="25966">MTDEDPDRPAAGLRAVADRHGVSLEAVRHLLRALEAGHGTMAQFDHPDLGGFGQWSAGGMIMIGQMFDSGLKARVAALCDELSRSLPVAAWGEARGGGWWPPELGQPATSGAQNAMRYAYFPRHRRLAVEIDGRLAVYDTGEHEISGVSQAQGGGQSLRFTGRGGAVDLAALTQLDGSGPAVAPVPAEPSRPSPPSMPSPPADVPTPPTVQGDILSTLERLAELHRKGVLTEQEFTAKKAELLARL</sequence>
<reference evidence="3" key="1">
    <citation type="journal article" date="2021" name="Front. Microbiol.">
        <title>Comprehensive Comparative Genomics and Phenotyping of Methylobacterium Species.</title>
        <authorList>
            <person name="Alessa O."/>
            <person name="Ogura Y."/>
            <person name="Fujitani Y."/>
            <person name="Takami H."/>
            <person name="Hayashi T."/>
            <person name="Sahin N."/>
            <person name="Tani A."/>
        </authorList>
    </citation>
    <scope>NUCLEOTIDE SEQUENCE</scope>
    <source>
        <strain evidence="3">DSM 19015</strain>
    </source>
</reference>
<feature type="compositionally biased region" description="Pro residues" evidence="1">
    <location>
        <begin position="186"/>
        <end position="208"/>
    </location>
</feature>
<organism evidence="3 4">
    <name type="scientific">Methylobacterium iners</name>
    <dbReference type="NCBI Taxonomy" id="418707"/>
    <lineage>
        <taxon>Bacteria</taxon>
        <taxon>Pseudomonadati</taxon>
        <taxon>Pseudomonadota</taxon>
        <taxon>Alphaproteobacteria</taxon>
        <taxon>Hyphomicrobiales</taxon>
        <taxon>Methylobacteriaceae</taxon>
        <taxon>Methylobacterium</taxon>
    </lineage>
</organism>
<reference evidence="3" key="2">
    <citation type="submission" date="2021-08" db="EMBL/GenBank/DDBJ databases">
        <authorList>
            <person name="Tani A."/>
            <person name="Ola A."/>
            <person name="Ogura Y."/>
            <person name="Katsura K."/>
            <person name="Hayashi T."/>
        </authorList>
    </citation>
    <scope>NUCLEOTIDE SEQUENCE</scope>
    <source>
        <strain evidence="3">DSM 19015</strain>
    </source>
</reference>
<keyword evidence="4" id="KW-1185">Reference proteome</keyword>
<evidence type="ECO:0000256" key="1">
    <source>
        <dbReference type="SAM" id="MobiDB-lite"/>
    </source>
</evidence>
<dbReference type="InterPro" id="IPR018649">
    <property type="entry name" value="SHOCT"/>
</dbReference>
<accession>A0ABQ4RXL2</accession>
<feature type="domain" description="SHOCT" evidence="2">
    <location>
        <begin position="217"/>
        <end position="243"/>
    </location>
</feature>
<name>A0ABQ4RXL2_9HYPH</name>
<dbReference type="EMBL" id="BPQP01000033">
    <property type="protein sequence ID" value="GJD95125.1"/>
    <property type="molecule type" value="Genomic_DNA"/>
</dbReference>
<comment type="caution">
    <text evidence="3">The sequence shown here is derived from an EMBL/GenBank/DDBJ whole genome shotgun (WGS) entry which is preliminary data.</text>
</comment>
<proteinExistence type="predicted"/>
<protein>
    <recommendedName>
        <fullName evidence="2">SHOCT domain-containing protein</fullName>
    </recommendedName>
</protein>